<gene>
    <name evidence="1" type="ORF">EA187_17530</name>
</gene>
<reference evidence="1 2" key="1">
    <citation type="submission" date="2019-01" db="EMBL/GenBank/DDBJ databases">
        <title>Lujinxingia litoralis gen. nov., sp. nov. and Lujinxingia sediminis gen. nov., sp. nov., new members in the order Bradymonadales, isolated from coastal sediment.</title>
        <authorList>
            <person name="Li C.-M."/>
        </authorList>
    </citation>
    <scope>NUCLEOTIDE SEQUENCE [LARGE SCALE GENOMIC DNA]</scope>
    <source>
        <strain evidence="1 2">SEH01</strain>
    </source>
</reference>
<evidence type="ECO:0000313" key="2">
    <source>
        <dbReference type="Proteomes" id="UP000282926"/>
    </source>
</evidence>
<protein>
    <submittedName>
        <fullName evidence="1">Uncharacterized protein</fullName>
    </submittedName>
</protein>
<evidence type="ECO:0000313" key="1">
    <source>
        <dbReference type="EMBL" id="RVU42139.1"/>
    </source>
</evidence>
<sequence length="82" mass="9898">MVDSCGRLVGCGFEIEPEHEYEYQYEPEYEYQYEPEYQYEYQYEPEYQYEIREGGGDPGRKALRERAVGEVTRVGRRTWSGF</sequence>
<keyword evidence="2" id="KW-1185">Reference proteome</keyword>
<comment type="caution">
    <text evidence="1">The sequence shown here is derived from an EMBL/GenBank/DDBJ whole genome shotgun (WGS) entry which is preliminary data.</text>
</comment>
<dbReference type="RefSeq" id="WP_127781093.1">
    <property type="nucleotide sequence ID" value="NZ_SADD01000014.1"/>
</dbReference>
<dbReference type="Proteomes" id="UP000282926">
    <property type="component" value="Unassembled WGS sequence"/>
</dbReference>
<proteinExistence type="predicted"/>
<accession>A0ABY0CNY4</accession>
<organism evidence="1 2">
    <name type="scientific">Lujinxingia sediminis</name>
    <dbReference type="NCBI Taxonomy" id="2480984"/>
    <lineage>
        <taxon>Bacteria</taxon>
        <taxon>Deltaproteobacteria</taxon>
        <taxon>Bradymonadales</taxon>
        <taxon>Lujinxingiaceae</taxon>
        <taxon>Lujinxingia</taxon>
    </lineage>
</organism>
<dbReference type="EMBL" id="SADD01000014">
    <property type="protein sequence ID" value="RVU42139.1"/>
    <property type="molecule type" value="Genomic_DNA"/>
</dbReference>
<name>A0ABY0CNY4_9DELT</name>